<proteinExistence type="predicted"/>
<dbReference type="InterPro" id="IPR021497">
    <property type="entry name" value="GTA_holin_3TM"/>
</dbReference>
<dbReference type="Pfam" id="PF11351">
    <property type="entry name" value="GTA_holin_3TM"/>
    <property type="match status" value="1"/>
</dbReference>
<accession>A0A6J5SIG9</accession>
<evidence type="ECO:0000313" key="2">
    <source>
        <dbReference type="EMBL" id="CAB4182608.1"/>
    </source>
</evidence>
<protein>
    <submittedName>
        <fullName evidence="3">Holin of 3TMs, for gene-transfer release</fullName>
    </submittedName>
</protein>
<dbReference type="EMBL" id="LR796867">
    <property type="protein sequence ID" value="CAB4171407.1"/>
    <property type="molecule type" value="Genomic_DNA"/>
</dbReference>
<reference evidence="3" key="1">
    <citation type="submission" date="2020-05" db="EMBL/GenBank/DDBJ databases">
        <authorList>
            <person name="Chiriac C."/>
            <person name="Salcher M."/>
            <person name="Ghai R."/>
            <person name="Kavagutti S V."/>
        </authorList>
    </citation>
    <scope>NUCLEOTIDE SEQUENCE</scope>
</reference>
<evidence type="ECO:0000313" key="4">
    <source>
        <dbReference type="EMBL" id="CAB5228288.1"/>
    </source>
</evidence>
<dbReference type="EMBL" id="LR797032">
    <property type="protein sequence ID" value="CAB4182608.1"/>
    <property type="molecule type" value="Genomic_DNA"/>
</dbReference>
<evidence type="ECO:0000313" key="3">
    <source>
        <dbReference type="EMBL" id="CAB4214170.1"/>
    </source>
</evidence>
<sequence>MALDPLTAVLDIGSKVIDRLWPDPATRDAAKLELFKAQQAGDLEEARQVFELAKGQQDINKQEAASSSVFVAGWRPFVGWVCGAAFAYAAIGEPIARFVATVFYHYTGAFPQIDTALTMQTLFGLLGLGVMRSYERVKGVIPPQK</sequence>
<dbReference type="EMBL" id="LR797401">
    <property type="protein sequence ID" value="CAB4214170.1"/>
    <property type="molecule type" value="Genomic_DNA"/>
</dbReference>
<evidence type="ECO:0000313" key="1">
    <source>
        <dbReference type="EMBL" id="CAB4171407.1"/>
    </source>
</evidence>
<name>A0A6J5SIG9_9CAUD</name>
<organism evidence="3">
    <name type="scientific">uncultured Caudovirales phage</name>
    <dbReference type="NCBI Taxonomy" id="2100421"/>
    <lineage>
        <taxon>Viruses</taxon>
        <taxon>Duplodnaviria</taxon>
        <taxon>Heunggongvirae</taxon>
        <taxon>Uroviricota</taxon>
        <taxon>Caudoviricetes</taxon>
        <taxon>Peduoviridae</taxon>
        <taxon>Maltschvirus</taxon>
        <taxon>Maltschvirus maltsch</taxon>
    </lineage>
</organism>
<gene>
    <name evidence="2" type="ORF">UFOVP1095_30</name>
    <name evidence="3" type="ORF">UFOVP1452_30</name>
    <name evidence="4" type="ORF">UFOVP1540_7</name>
    <name evidence="1" type="ORF">UFOVP918_30</name>
</gene>
<dbReference type="EMBL" id="LR798384">
    <property type="protein sequence ID" value="CAB5228288.1"/>
    <property type="molecule type" value="Genomic_DNA"/>
</dbReference>